<keyword evidence="3" id="KW-1185">Reference proteome</keyword>
<dbReference type="Pfam" id="PF06314">
    <property type="entry name" value="ADC"/>
    <property type="match status" value="1"/>
</dbReference>
<dbReference type="InterPro" id="IPR010451">
    <property type="entry name" value="Acetoacetate_decarboxylase"/>
</dbReference>
<comment type="caution">
    <text evidence="2">The sequence shown here is derived from an EMBL/GenBank/DDBJ whole genome shotgun (WGS) entry which is preliminary data.</text>
</comment>
<dbReference type="OrthoDB" id="4271203at2"/>
<evidence type="ECO:0000313" key="3">
    <source>
        <dbReference type="Proteomes" id="UP000318405"/>
    </source>
</evidence>
<accession>A0A556B0Z1</accession>
<proteinExistence type="predicted"/>
<dbReference type="SUPFAM" id="SSF160104">
    <property type="entry name" value="Acetoacetate decarboxylase-like"/>
    <property type="match status" value="1"/>
</dbReference>
<dbReference type="InterPro" id="IPR023375">
    <property type="entry name" value="ADC_dom_sf"/>
</dbReference>
<sequence length="274" mass="29781">MAQPPLHRMPTAFGPTPGPRRTPGPEVRYDDARSPLRTSAYAIFQTDAHALADLRLPAGVTLRGPALLALEYTFLEEIDWLAGRGYNMLSVRVPVRCTPAAAAPIDGWFQPVIWENLADPIISGREELGWNKIYAELPPARIQGPRWELCASWQGYRFLDIALDGLADSETPLPATGPVLHHKYVPATQAWGEADVDYLTMTPAGGSPARLLSHRVAASASAAFARPRWEDMPTQSHIVNGLAALPLGELHSAGVYVTRGGKDLSDQKRLLPAA</sequence>
<protein>
    <recommendedName>
        <fullName evidence="4">Acetoacetate decarboxylase</fullName>
    </recommendedName>
</protein>
<dbReference type="RefSeq" id="WP_143946370.1">
    <property type="nucleotide sequence ID" value="NZ_BAABMB010000001.1"/>
</dbReference>
<reference evidence="2 3" key="1">
    <citation type="submission" date="2019-07" db="EMBL/GenBank/DDBJ databases">
        <title>Qingshengfaniella alkalisoli gen. nov., sp. nov., isolated from saline soil.</title>
        <authorList>
            <person name="Xu L."/>
            <person name="Huang X.-X."/>
            <person name="Sun J.-Q."/>
        </authorList>
    </citation>
    <scope>NUCLEOTIDE SEQUENCE [LARGE SCALE GENOMIC DNA]</scope>
    <source>
        <strain evidence="2 3">DSM 27279</strain>
    </source>
</reference>
<dbReference type="AlphaFoldDB" id="A0A556B0Z1"/>
<organism evidence="2 3">
    <name type="scientific">Verticiella sediminum</name>
    <dbReference type="NCBI Taxonomy" id="1247510"/>
    <lineage>
        <taxon>Bacteria</taxon>
        <taxon>Pseudomonadati</taxon>
        <taxon>Pseudomonadota</taxon>
        <taxon>Betaproteobacteria</taxon>
        <taxon>Burkholderiales</taxon>
        <taxon>Alcaligenaceae</taxon>
        <taxon>Verticiella</taxon>
    </lineage>
</organism>
<evidence type="ECO:0000313" key="2">
    <source>
        <dbReference type="EMBL" id="TSH98832.1"/>
    </source>
</evidence>
<gene>
    <name evidence="2" type="ORF">FOZ76_01580</name>
</gene>
<feature type="region of interest" description="Disordered" evidence="1">
    <location>
        <begin position="1"/>
        <end position="25"/>
    </location>
</feature>
<evidence type="ECO:0000256" key="1">
    <source>
        <dbReference type="SAM" id="MobiDB-lite"/>
    </source>
</evidence>
<dbReference type="Proteomes" id="UP000318405">
    <property type="component" value="Unassembled WGS sequence"/>
</dbReference>
<dbReference type="EMBL" id="VLTJ01000003">
    <property type="protein sequence ID" value="TSH98832.1"/>
    <property type="molecule type" value="Genomic_DNA"/>
</dbReference>
<name>A0A556B0Z1_9BURK</name>
<dbReference type="Gene3D" id="2.40.400.10">
    <property type="entry name" value="Acetoacetate decarboxylase-like"/>
    <property type="match status" value="1"/>
</dbReference>
<dbReference type="GO" id="GO:0016829">
    <property type="term" value="F:lyase activity"/>
    <property type="evidence" value="ECO:0007669"/>
    <property type="project" value="InterPro"/>
</dbReference>
<evidence type="ECO:0008006" key="4">
    <source>
        <dbReference type="Google" id="ProtNLM"/>
    </source>
</evidence>